<dbReference type="SUPFAM" id="SSF51445">
    <property type="entry name" value="(Trans)glycosidases"/>
    <property type="match status" value="1"/>
</dbReference>
<dbReference type="InterPro" id="IPR017853">
    <property type="entry name" value="GH"/>
</dbReference>
<organism evidence="1 2">
    <name type="scientific">Cyclobacterium plantarum</name>
    <dbReference type="NCBI Taxonomy" id="2716263"/>
    <lineage>
        <taxon>Bacteria</taxon>
        <taxon>Pseudomonadati</taxon>
        <taxon>Bacteroidota</taxon>
        <taxon>Cytophagia</taxon>
        <taxon>Cytophagales</taxon>
        <taxon>Cyclobacteriaceae</taxon>
        <taxon>Cyclobacterium</taxon>
    </lineage>
</organism>
<name>A0ABX0HDF2_9BACT</name>
<dbReference type="RefSeq" id="WP_166148356.1">
    <property type="nucleotide sequence ID" value="NZ_JAANYN010000006.1"/>
</dbReference>
<comment type="caution">
    <text evidence="1">The sequence shown here is derived from an EMBL/GenBank/DDBJ whole genome shotgun (WGS) entry which is preliminary data.</text>
</comment>
<dbReference type="PROSITE" id="PS51257">
    <property type="entry name" value="PROKAR_LIPOPROTEIN"/>
    <property type="match status" value="1"/>
</dbReference>
<proteinExistence type="predicted"/>
<reference evidence="1 2" key="1">
    <citation type="submission" date="2020-03" db="EMBL/GenBank/DDBJ databases">
        <title>Cyclobacterium plantarum sp. nov., a marine bacterium isolated from a coastal-marine wetland.</title>
        <authorList>
            <person name="Sanchez-Porro C."/>
            <person name="Ventosa A."/>
            <person name="Amoozegar M."/>
        </authorList>
    </citation>
    <scope>NUCLEOTIDE SEQUENCE [LARGE SCALE GENOMIC DNA]</scope>
    <source>
        <strain evidence="1 2">GBPx2</strain>
    </source>
</reference>
<dbReference type="EMBL" id="JAANYN010000006">
    <property type="protein sequence ID" value="NHE58201.1"/>
    <property type="molecule type" value="Genomic_DNA"/>
</dbReference>
<keyword evidence="2" id="KW-1185">Reference proteome</keyword>
<dbReference type="Gene3D" id="3.20.20.80">
    <property type="entry name" value="Glycosidases"/>
    <property type="match status" value="1"/>
</dbReference>
<evidence type="ECO:0000313" key="2">
    <source>
        <dbReference type="Proteomes" id="UP000649799"/>
    </source>
</evidence>
<evidence type="ECO:0008006" key="3">
    <source>
        <dbReference type="Google" id="ProtNLM"/>
    </source>
</evidence>
<dbReference type="Proteomes" id="UP000649799">
    <property type="component" value="Unassembled WGS sequence"/>
</dbReference>
<accession>A0ABX0HDF2</accession>
<protein>
    <recommendedName>
        <fullName evidence="3">Collagen-binding domain-containing protein</fullName>
    </recommendedName>
</protein>
<sequence>MKLFFYFTCIGILVSAIACQQKGIKVQEGKLDDSIRPWSENPAYWEFKGEPLLLLGATDNDNLFQQPNLKSHLDSLKAIGGNYIRNTMSDRDPGDLRAYATDDNGMYDLNLWNEAYWNQFDSLLQWTAQRDIIVQIEIWDRFDHSRKEWLSDPYHPANNINYSYEEAGLDSLYPNHPGANEQPFFYTVPALDDNSLLLDYQQSFVRKLLSHALEYDHVLYCIDNETKGEDEWAVYWAEFIKKEAGDKEIMLTQMWDDWDIKSDMHKRTLDHPERYDYIDMSQNSHNTGQLNGDNARFIFNYIHSNPRPVNSTKIYGSKTSPWTNRGIDDRHAVETFFRNIIGGFASSRFHRPPAGLGMSDPSIHALMSVRKLEEKIKFWEIDPRMDLLSGREANEAYCAAKEGERYLVYFPQGGEVSLDLSSLEGNASLQWLSIVDAEWLETSKISGGDTIQLSSPASSGSLALVVKE</sequence>
<evidence type="ECO:0000313" key="1">
    <source>
        <dbReference type="EMBL" id="NHE58201.1"/>
    </source>
</evidence>
<gene>
    <name evidence="1" type="ORF">G9Q97_15425</name>
</gene>